<dbReference type="RefSeq" id="WP_061945259.1">
    <property type="nucleotide sequence ID" value="NZ_CP013234.1"/>
</dbReference>
<evidence type="ECO:0000256" key="5">
    <source>
        <dbReference type="ARBA" id="ARBA00022729"/>
    </source>
</evidence>
<keyword evidence="7" id="KW-0902">Two-component regulatory system</keyword>
<proteinExistence type="predicted"/>
<dbReference type="SMART" id="SM00387">
    <property type="entry name" value="HATPase_c"/>
    <property type="match status" value="1"/>
</dbReference>
<keyword evidence="8" id="KW-0843">Virulence</keyword>
<dbReference type="PRINTS" id="PR00344">
    <property type="entry name" value="BCTRLSENSOR"/>
</dbReference>
<dbReference type="CDD" id="cd16922">
    <property type="entry name" value="HATPase_EvgS-ArcB-TorS-like"/>
    <property type="match status" value="1"/>
</dbReference>
<accession>A0A127QC61</accession>
<dbReference type="Gene3D" id="3.40.50.2300">
    <property type="match status" value="1"/>
</dbReference>
<dbReference type="SUPFAM" id="SSF47384">
    <property type="entry name" value="Homodimeric domain of signal transducing histidine kinase"/>
    <property type="match status" value="1"/>
</dbReference>
<gene>
    <name evidence="15" type="ORF">CPter91_5290</name>
</gene>
<organism evidence="15 16">
    <name type="scientific">Collimonas pratensis</name>
    <dbReference type="NCBI Taxonomy" id="279113"/>
    <lineage>
        <taxon>Bacteria</taxon>
        <taxon>Pseudomonadati</taxon>
        <taxon>Pseudomonadota</taxon>
        <taxon>Betaproteobacteria</taxon>
        <taxon>Burkholderiales</taxon>
        <taxon>Oxalobacteraceae</taxon>
        <taxon>Collimonas</taxon>
    </lineage>
</organism>
<comment type="function">
    <text evidence="9">Member of the two-component regulatory system BvgS/BvgA. Phosphorylates BvgA via a four-step phosphorelay in response to environmental signals.</text>
</comment>
<dbReference type="FunFam" id="3.30.565.10:FF:000010">
    <property type="entry name" value="Sensor histidine kinase RcsC"/>
    <property type="match status" value="1"/>
</dbReference>
<dbReference type="Proteomes" id="UP000074561">
    <property type="component" value="Chromosome"/>
</dbReference>
<keyword evidence="12" id="KW-0472">Membrane</keyword>
<dbReference type="InterPro" id="IPR003594">
    <property type="entry name" value="HATPase_dom"/>
</dbReference>
<reference evidence="15 16" key="1">
    <citation type="submission" date="2015-11" db="EMBL/GenBank/DDBJ databases">
        <title>Exploring the genomic traits of fungus-feeding bacterial genus Collimonas.</title>
        <authorList>
            <person name="Song C."/>
            <person name="Schmidt R."/>
            <person name="de Jager V."/>
            <person name="Krzyzanowska D."/>
            <person name="Jongedijk E."/>
            <person name="Cankar K."/>
            <person name="Beekwilder J."/>
            <person name="van Veen A."/>
            <person name="de Boer W."/>
            <person name="van Veen J.A."/>
            <person name="Garbeva P."/>
        </authorList>
    </citation>
    <scope>NUCLEOTIDE SEQUENCE [LARGE SCALE GENOMIC DNA]</scope>
    <source>
        <strain evidence="15 16">Ter91</strain>
    </source>
</reference>
<feature type="modified residue" description="4-aspartylphosphate" evidence="11">
    <location>
        <position position="532"/>
    </location>
</feature>
<evidence type="ECO:0000256" key="10">
    <source>
        <dbReference type="ARBA" id="ARBA00070152"/>
    </source>
</evidence>
<keyword evidence="5" id="KW-0732">Signal</keyword>
<dbReference type="InterPro" id="IPR004358">
    <property type="entry name" value="Sig_transdc_His_kin-like_C"/>
</dbReference>
<dbReference type="SUPFAM" id="SSF52172">
    <property type="entry name" value="CheY-like"/>
    <property type="match status" value="1"/>
</dbReference>
<evidence type="ECO:0000256" key="6">
    <source>
        <dbReference type="ARBA" id="ARBA00022777"/>
    </source>
</evidence>
<dbReference type="InterPro" id="IPR036097">
    <property type="entry name" value="HisK_dim/P_sf"/>
</dbReference>
<dbReference type="Gene3D" id="3.30.565.10">
    <property type="entry name" value="Histidine kinase-like ATPase, C-terminal domain"/>
    <property type="match status" value="1"/>
</dbReference>
<feature type="domain" description="Response regulatory" evidence="14">
    <location>
        <begin position="483"/>
        <end position="599"/>
    </location>
</feature>
<evidence type="ECO:0000256" key="4">
    <source>
        <dbReference type="ARBA" id="ARBA00022679"/>
    </source>
</evidence>
<dbReference type="SMART" id="SM00388">
    <property type="entry name" value="HisKA"/>
    <property type="match status" value="1"/>
</dbReference>
<keyword evidence="6" id="KW-0418">Kinase</keyword>
<evidence type="ECO:0000256" key="7">
    <source>
        <dbReference type="ARBA" id="ARBA00023012"/>
    </source>
</evidence>
<dbReference type="InterPro" id="IPR001789">
    <property type="entry name" value="Sig_transdc_resp-reg_receiver"/>
</dbReference>
<dbReference type="GO" id="GO:0000155">
    <property type="term" value="F:phosphorelay sensor kinase activity"/>
    <property type="evidence" value="ECO:0007669"/>
    <property type="project" value="InterPro"/>
</dbReference>
<evidence type="ECO:0000256" key="11">
    <source>
        <dbReference type="PROSITE-ProRule" id="PRU00169"/>
    </source>
</evidence>
<dbReference type="CDD" id="cd17546">
    <property type="entry name" value="REC_hyHK_CKI1_RcsC-like"/>
    <property type="match status" value="1"/>
</dbReference>
<dbReference type="OrthoDB" id="9768069at2"/>
<dbReference type="Pfam" id="PF02518">
    <property type="entry name" value="HATPase_c"/>
    <property type="match status" value="1"/>
</dbReference>
<dbReference type="CDD" id="cd00082">
    <property type="entry name" value="HisKA"/>
    <property type="match status" value="1"/>
</dbReference>
<name>A0A127QC61_9BURK</name>
<feature type="domain" description="Histidine kinase" evidence="13">
    <location>
        <begin position="242"/>
        <end position="463"/>
    </location>
</feature>
<evidence type="ECO:0000256" key="1">
    <source>
        <dbReference type="ARBA" id="ARBA00000085"/>
    </source>
</evidence>
<keyword evidence="12" id="KW-1133">Transmembrane helix</keyword>
<dbReference type="AlphaFoldDB" id="A0A127QC61"/>
<dbReference type="EMBL" id="CP013234">
    <property type="protein sequence ID" value="AMP07576.1"/>
    <property type="molecule type" value="Genomic_DNA"/>
</dbReference>
<dbReference type="PROSITE" id="PS50110">
    <property type="entry name" value="RESPONSE_REGULATORY"/>
    <property type="match status" value="1"/>
</dbReference>
<keyword evidence="12" id="KW-0812">Transmembrane</keyword>
<protein>
    <recommendedName>
        <fullName evidence="10">Virulence sensor protein BvgS</fullName>
        <ecNumber evidence="2">2.7.13.3</ecNumber>
    </recommendedName>
</protein>
<evidence type="ECO:0000313" key="15">
    <source>
        <dbReference type="EMBL" id="AMP07576.1"/>
    </source>
</evidence>
<comment type="catalytic activity">
    <reaction evidence="1">
        <text>ATP + protein L-histidine = ADP + protein N-phospho-L-histidine.</text>
        <dbReference type="EC" id="2.7.13.3"/>
    </reaction>
</comment>
<evidence type="ECO:0000259" key="13">
    <source>
        <dbReference type="PROSITE" id="PS50109"/>
    </source>
</evidence>
<evidence type="ECO:0000256" key="8">
    <source>
        <dbReference type="ARBA" id="ARBA00023026"/>
    </source>
</evidence>
<dbReference type="Pfam" id="PF00512">
    <property type="entry name" value="HisKA"/>
    <property type="match status" value="1"/>
</dbReference>
<feature type="transmembrane region" description="Helical" evidence="12">
    <location>
        <begin position="12"/>
        <end position="34"/>
    </location>
</feature>
<dbReference type="EC" id="2.7.13.3" evidence="2"/>
<dbReference type="PANTHER" id="PTHR43047">
    <property type="entry name" value="TWO-COMPONENT HISTIDINE PROTEIN KINASE"/>
    <property type="match status" value="1"/>
</dbReference>
<dbReference type="InterPro" id="IPR005467">
    <property type="entry name" value="His_kinase_dom"/>
</dbReference>
<dbReference type="PANTHER" id="PTHR43047:SF65">
    <property type="entry name" value="CHEY-HOMOLOGOUS RECEIVER DOMAIN AND PAS DOMAIN-CONTAINING PROTEIN"/>
    <property type="match status" value="1"/>
</dbReference>
<keyword evidence="3 11" id="KW-0597">Phosphoprotein</keyword>
<dbReference type="Pfam" id="PF00072">
    <property type="entry name" value="Response_reg"/>
    <property type="match status" value="1"/>
</dbReference>
<evidence type="ECO:0000256" key="9">
    <source>
        <dbReference type="ARBA" id="ARBA00058004"/>
    </source>
</evidence>
<sequence>MKNITKTPSKQTIFFFVTSLLLTGVMVYFGQTIFLTQSKLSGAFGPQSSNYDAFAQFQISFERMGQETVRYSTGLDQDAEELNKRYQNLQSKFRKLSEPAKLDELARQMPEYRSSLFALSSFMQTLTSELPQLPQHANVAKEMVQQFESMRRPLDDLTNAVRNFEHDHYTATADNLLLLRRSMFISGSLLWANFSVWVALLLLNVRHSRAVNKQQEYAIKAEHQALIASQNAIMSKNTLLGMISHELRTPLQTIISSIDLLTLHTQKKNHHSDVSIIKRLGEASVQLEEQLKDVTDYARLDAKKLSLRQATFKPCKLMQSVVENFDSQAKEKGLKLIAQIQDSDINVSSDQYRIQQIASNLISNAIKYSEQGEVRVHLAPVTPGTSHLVFSVEDTGPGIGEDDLPRLFEPFIQIDQSHARRYEGAGLGLAIVKRLVDLFGGDILIRSALGSGTCFEVSLPIEIVAPAAPAEAASDLNAIRQNRILLVDDNMDVRASLKEVIEQLGYQCEVADSGENALQKIAVQRFDAILLDIQMPEPDGFAVAAHVRNNAGPNQHAPVIGISAYLQKNSTDEELRFFSHYLLKPIRQEKLGAILHQTIWAKR</sequence>
<dbReference type="STRING" id="279113.CPter91_5290"/>
<keyword evidence="4" id="KW-0808">Transferase</keyword>
<evidence type="ECO:0000259" key="14">
    <source>
        <dbReference type="PROSITE" id="PS50110"/>
    </source>
</evidence>
<dbReference type="GO" id="GO:0009927">
    <property type="term" value="F:histidine phosphotransfer kinase activity"/>
    <property type="evidence" value="ECO:0007669"/>
    <property type="project" value="TreeGrafter"/>
</dbReference>
<dbReference type="KEGG" id="cpra:CPter91_5290"/>
<dbReference type="InterPro" id="IPR003661">
    <property type="entry name" value="HisK_dim/P_dom"/>
</dbReference>
<evidence type="ECO:0000313" key="16">
    <source>
        <dbReference type="Proteomes" id="UP000074561"/>
    </source>
</evidence>
<evidence type="ECO:0000256" key="12">
    <source>
        <dbReference type="SAM" id="Phobius"/>
    </source>
</evidence>
<dbReference type="GO" id="GO:0005886">
    <property type="term" value="C:plasma membrane"/>
    <property type="evidence" value="ECO:0007669"/>
    <property type="project" value="TreeGrafter"/>
</dbReference>
<dbReference type="SUPFAM" id="SSF55874">
    <property type="entry name" value="ATPase domain of HSP90 chaperone/DNA topoisomerase II/histidine kinase"/>
    <property type="match status" value="1"/>
</dbReference>
<evidence type="ECO:0000256" key="2">
    <source>
        <dbReference type="ARBA" id="ARBA00012438"/>
    </source>
</evidence>
<dbReference type="Gene3D" id="1.10.287.130">
    <property type="match status" value="1"/>
</dbReference>
<evidence type="ECO:0000256" key="3">
    <source>
        <dbReference type="ARBA" id="ARBA00022553"/>
    </source>
</evidence>
<dbReference type="PROSITE" id="PS50109">
    <property type="entry name" value="HIS_KIN"/>
    <property type="match status" value="1"/>
</dbReference>
<dbReference type="InterPro" id="IPR036890">
    <property type="entry name" value="HATPase_C_sf"/>
</dbReference>
<dbReference type="PATRIC" id="fig|279113.9.peg.5245"/>
<dbReference type="InterPro" id="IPR011006">
    <property type="entry name" value="CheY-like_superfamily"/>
</dbReference>
<dbReference type="SMART" id="SM00448">
    <property type="entry name" value="REC"/>
    <property type="match status" value="1"/>
</dbReference>